<dbReference type="InterPro" id="IPR036390">
    <property type="entry name" value="WH_DNA-bd_sf"/>
</dbReference>
<dbReference type="PROSITE" id="PS50949">
    <property type="entry name" value="HTH_GNTR"/>
    <property type="match status" value="1"/>
</dbReference>
<sequence>MSPANFLNKNPKNQRRENLADRIYGQIKEMIFNFQLLPGDYFSEAEIAERFEASRTPVREALYRLRREHYVEVHFRSGWQIKPFDFKVFEELYDVRILLETAAIERLCNMTETPPLLQELRDFWLVPEAQRVGDITLSEQDREFHSCIVEAAGNREMARIHRDISERIHIIRRLDFTKGYRIAATYEEHGAILEAIEHRRIDHAQRLMTAHIAVSRDEVRKITIHMLQEARARHQEASDSESPEPLKNS</sequence>
<dbReference type="GO" id="GO:0003700">
    <property type="term" value="F:DNA-binding transcription factor activity"/>
    <property type="evidence" value="ECO:0007669"/>
    <property type="project" value="InterPro"/>
</dbReference>
<protein>
    <submittedName>
        <fullName evidence="6">DNA-binding transcriptional regulator, GntR family</fullName>
    </submittedName>
</protein>
<keyword evidence="7" id="KW-1185">Reference proteome</keyword>
<dbReference type="InterPro" id="IPR000524">
    <property type="entry name" value="Tscrpt_reg_HTH_GntR"/>
</dbReference>
<dbReference type="EMBL" id="FPJW01000005">
    <property type="protein sequence ID" value="SFX45040.1"/>
    <property type="molecule type" value="Genomic_DNA"/>
</dbReference>
<evidence type="ECO:0000256" key="2">
    <source>
        <dbReference type="ARBA" id="ARBA00023125"/>
    </source>
</evidence>
<name>A0A1K1X5Z0_9GAMM</name>
<dbReference type="SUPFAM" id="SSF46785">
    <property type="entry name" value="Winged helix' DNA-binding domain"/>
    <property type="match status" value="1"/>
</dbReference>
<evidence type="ECO:0000256" key="3">
    <source>
        <dbReference type="ARBA" id="ARBA00023163"/>
    </source>
</evidence>
<feature type="region of interest" description="Disordered" evidence="4">
    <location>
        <begin position="230"/>
        <end position="249"/>
    </location>
</feature>
<proteinExistence type="predicted"/>
<evidence type="ECO:0000259" key="5">
    <source>
        <dbReference type="PROSITE" id="PS50949"/>
    </source>
</evidence>
<dbReference type="SMART" id="SM00345">
    <property type="entry name" value="HTH_GNTR"/>
    <property type="match status" value="1"/>
</dbReference>
<evidence type="ECO:0000313" key="6">
    <source>
        <dbReference type="EMBL" id="SFX45040.1"/>
    </source>
</evidence>
<dbReference type="Pfam" id="PF07729">
    <property type="entry name" value="FCD"/>
    <property type="match status" value="1"/>
</dbReference>
<dbReference type="AlphaFoldDB" id="A0A1K1X5Z0"/>
<dbReference type="InterPro" id="IPR036388">
    <property type="entry name" value="WH-like_DNA-bd_sf"/>
</dbReference>
<dbReference type="Pfam" id="PF00392">
    <property type="entry name" value="GntR"/>
    <property type="match status" value="1"/>
</dbReference>
<gene>
    <name evidence="6" type="ORF">SAMN02745752_01734</name>
</gene>
<accession>A0A1K1X5Z0</accession>
<dbReference type="PANTHER" id="PTHR43537">
    <property type="entry name" value="TRANSCRIPTIONAL REGULATOR, GNTR FAMILY"/>
    <property type="match status" value="1"/>
</dbReference>
<dbReference type="SUPFAM" id="SSF48008">
    <property type="entry name" value="GntR ligand-binding domain-like"/>
    <property type="match status" value="1"/>
</dbReference>
<reference evidence="6 7" key="1">
    <citation type="submission" date="2016-11" db="EMBL/GenBank/DDBJ databases">
        <authorList>
            <person name="Jaros S."/>
            <person name="Januszkiewicz K."/>
            <person name="Wedrychowicz H."/>
        </authorList>
    </citation>
    <scope>NUCLEOTIDE SEQUENCE [LARGE SCALE GENOMIC DNA]</scope>
    <source>
        <strain evidence="6 7">DSM 21637</strain>
    </source>
</reference>
<dbReference type="CDD" id="cd07377">
    <property type="entry name" value="WHTH_GntR"/>
    <property type="match status" value="1"/>
</dbReference>
<dbReference type="Gene3D" id="1.10.10.10">
    <property type="entry name" value="Winged helix-like DNA-binding domain superfamily/Winged helix DNA-binding domain"/>
    <property type="match status" value="1"/>
</dbReference>
<keyword evidence="1" id="KW-0805">Transcription regulation</keyword>
<dbReference type="STRING" id="1122209.SAMN02745752_01734"/>
<dbReference type="Proteomes" id="UP000182350">
    <property type="component" value="Unassembled WGS sequence"/>
</dbReference>
<keyword evidence="3" id="KW-0804">Transcription</keyword>
<keyword evidence="2 6" id="KW-0238">DNA-binding</keyword>
<dbReference type="InterPro" id="IPR011711">
    <property type="entry name" value="GntR_C"/>
</dbReference>
<dbReference type="OrthoDB" id="9799812at2"/>
<dbReference type="PANTHER" id="PTHR43537:SF5">
    <property type="entry name" value="UXU OPERON TRANSCRIPTIONAL REGULATOR"/>
    <property type="match status" value="1"/>
</dbReference>
<dbReference type="SMART" id="SM00895">
    <property type="entry name" value="FCD"/>
    <property type="match status" value="1"/>
</dbReference>
<dbReference type="InterPro" id="IPR008920">
    <property type="entry name" value="TF_FadR/GntR_C"/>
</dbReference>
<dbReference type="Gene3D" id="1.20.120.530">
    <property type="entry name" value="GntR ligand-binding domain-like"/>
    <property type="match status" value="1"/>
</dbReference>
<dbReference type="GO" id="GO:0003677">
    <property type="term" value="F:DNA binding"/>
    <property type="evidence" value="ECO:0007669"/>
    <property type="project" value="UniProtKB-KW"/>
</dbReference>
<organism evidence="6 7">
    <name type="scientific">Marinospirillum alkaliphilum DSM 21637</name>
    <dbReference type="NCBI Taxonomy" id="1122209"/>
    <lineage>
        <taxon>Bacteria</taxon>
        <taxon>Pseudomonadati</taxon>
        <taxon>Pseudomonadota</taxon>
        <taxon>Gammaproteobacteria</taxon>
        <taxon>Oceanospirillales</taxon>
        <taxon>Oceanospirillaceae</taxon>
        <taxon>Marinospirillum</taxon>
    </lineage>
</organism>
<dbReference type="RefSeq" id="WP_072325969.1">
    <property type="nucleotide sequence ID" value="NZ_FPJW01000005.1"/>
</dbReference>
<evidence type="ECO:0000256" key="4">
    <source>
        <dbReference type="SAM" id="MobiDB-lite"/>
    </source>
</evidence>
<evidence type="ECO:0000313" key="7">
    <source>
        <dbReference type="Proteomes" id="UP000182350"/>
    </source>
</evidence>
<feature type="domain" description="HTH gntR-type" evidence="5">
    <location>
        <begin position="17"/>
        <end position="84"/>
    </location>
</feature>
<evidence type="ECO:0000256" key="1">
    <source>
        <dbReference type="ARBA" id="ARBA00023015"/>
    </source>
</evidence>